<name>A0ABR5MI05_9BACI</name>
<evidence type="ECO:0000313" key="1">
    <source>
        <dbReference type="EMBL" id="KPH73853.1"/>
    </source>
</evidence>
<organism evidence="1 2">
    <name type="scientific">Oceanobacillus caeni</name>
    <dbReference type="NCBI Taxonomy" id="405946"/>
    <lineage>
        <taxon>Bacteria</taxon>
        <taxon>Bacillati</taxon>
        <taxon>Bacillota</taxon>
        <taxon>Bacilli</taxon>
        <taxon>Bacillales</taxon>
        <taxon>Bacillaceae</taxon>
        <taxon>Oceanobacillus</taxon>
    </lineage>
</organism>
<proteinExistence type="predicted"/>
<evidence type="ECO:0000313" key="2">
    <source>
        <dbReference type="Proteomes" id="UP000037854"/>
    </source>
</evidence>
<reference evidence="1 2" key="1">
    <citation type="submission" date="2015-07" db="EMBL/GenBank/DDBJ databases">
        <title>High-quality draft genome sequence of Oceanobacillus caeni HM6, a bacillus isolated from a human feces.</title>
        <authorList>
            <person name="Kumar J."/>
            <person name="Verma M.K."/>
            <person name="Pandey R."/>
            <person name="Bhambi M."/>
            <person name="Chauhan N."/>
        </authorList>
    </citation>
    <scope>NUCLEOTIDE SEQUENCE [LARGE SCALE GENOMIC DNA]</scope>
    <source>
        <strain evidence="1 2">HM6</strain>
    </source>
</reference>
<accession>A0ABR5MI05</accession>
<protein>
    <recommendedName>
        <fullName evidence="3">Transposase</fullName>
    </recommendedName>
</protein>
<evidence type="ECO:0008006" key="3">
    <source>
        <dbReference type="Google" id="ProtNLM"/>
    </source>
</evidence>
<comment type="caution">
    <text evidence="1">The sequence shown here is derived from an EMBL/GenBank/DDBJ whole genome shotgun (WGS) entry which is preliminary data.</text>
</comment>
<dbReference type="Proteomes" id="UP000037854">
    <property type="component" value="Unassembled WGS sequence"/>
</dbReference>
<sequence length="65" mass="7739">MRPNAEIRNAIENSYFFTWQLAQKLGIHENTLYRWLRTEMTKDKKEKVMIAIAQLNQEQGKEGVK</sequence>
<dbReference type="EMBL" id="LGTK01000039">
    <property type="protein sequence ID" value="KPH73853.1"/>
    <property type="molecule type" value="Genomic_DNA"/>
</dbReference>
<gene>
    <name evidence="1" type="ORF">AFL42_11340</name>
</gene>
<dbReference type="RefSeq" id="WP_060668706.1">
    <property type="nucleotide sequence ID" value="NZ_JARTGE010000126.1"/>
</dbReference>
<keyword evidence="2" id="KW-1185">Reference proteome</keyword>